<gene>
    <name evidence="1" type="ORF">BBBOND_0306070</name>
</gene>
<dbReference type="Proteomes" id="UP000033188">
    <property type="component" value="Chromosome 3"/>
</dbReference>
<evidence type="ECO:0000313" key="1">
    <source>
        <dbReference type="EMBL" id="CDR96703.1"/>
    </source>
</evidence>
<name>A0A061D836_BABBI</name>
<dbReference type="EMBL" id="LK391709">
    <property type="protein sequence ID" value="CDR96703.1"/>
    <property type="molecule type" value="Genomic_DNA"/>
</dbReference>
<dbReference type="OrthoDB" id="364466at2759"/>
<dbReference type="RefSeq" id="XP_012768889.1">
    <property type="nucleotide sequence ID" value="XM_012913435.1"/>
</dbReference>
<dbReference type="VEuPathDB" id="PiroplasmaDB:BBBOND_0306070"/>
<reference evidence="2" key="1">
    <citation type="journal article" date="2014" name="Nucleic Acids Res.">
        <title>The evolutionary dynamics of variant antigen genes in Babesia reveal a history of genomic innovation underlying host-parasite interaction.</title>
        <authorList>
            <person name="Jackson A.P."/>
            <person name="Otto T.D."/>
            <person name="Darby A."/>
            <person name="Ramaprasad A."/>
            <person name="Xia D."/>
            <person name="Echaide I.E."/>
            <person name="Farber M."/>
            <person name="Gahlot S."/>
            <person name="Gamble J."/>
            <person name="Gupta D."/>
            <person name="Gupta Y."/>
            <person name="Jackson L."/>
            <person name="Malandrin L."/>
            <person name="Malas T.B."/>
            <person name="Moussa E."/>
            <person name="Nair M."/>
            <person name="Reid A.J."/>
            <person name="Sanders M."/>
            <person name="Sharma J."/>
            <person name="Tracey A."/>
            <person name="Quail M.A."/>
            <person name="Weir W."/>
            <person name="Wastling J.M."/>
            <person name="Hall N."/>
            <person name="Willadsen P."/>
            <person name="Lingelbach K."/>
            <person name="Shiels B."/>
            <person name="Tait A."/>
            <person name="Berriman M."/>
            <person name="Allred D.R."/>
            <person name="Pain A."/>
        </authorList>
    </citation>
    <scope>NUCLEOTIDE SEQUENCE [LARGE SCALE GENOMIC DNA]</scope>
    <source>
        <strain evidence="2">Bond</strain>
    </source>
</reference>
<proteinExistence type="predicted"/>
<accession>A0A061D836</accession>
<sequence>MDGRSRTGYTTCLMAPNQGYTSGYNAYGANCVTTIPKQQDGYVIPADYRFSEGYSMDYYNFNKGGALQSTLECDPALYKDFQYPVADNSGYTYPAPEQMYRDYPYTGEEYNRYMEVLGTEQVPQVRYGESELKTIQLVNDAPQLTTEFFASNAAFQRIPLYPSRTVFRRRRQGDPINEWSNAFINEEDDLCDATQCCTG</sequence>
<organism evidence="1 2">
    <name type="scientific">Babesia bigemina</name>
    <dbReference type="NCBI Taxonomy" id="5866"/>
    <lineage>
        <taxon>Eukaryota</taxon>
        <taxon>Sar</taxon>
        <taxon>Alveolata</taxon>
        <taxon>Apicomplexa</taxon>
        <taxon>Aconoidasida</taxon>
        <taxon>Piroplasmida</taxon>
        <taxon>Babesiidae</taxon>
        <taxon>Babesia</taxon>
    </lineage>
</organism>
<dbReference type="KEGG" id="bbig:BBBOND_0306070"/>
<dbReference type="OMA" id="DPCCNIN"/>
<keyword evidence="2" id="KW-1185">Reference proteome</keyword>
<dbReference type="AlphaFoldDB" id="A0A061D836"/>
<protein>
    <submittedName>
        <fullName evidence="1">Uncharacterized protein</fullName>
    </submittedName>
</protein>
<dbReference type="GeneID" id="24565244"/>
<evidence type="ECO:0000313" key="2">
    <source>
        <dbReference type="Proteomes" id="UP000033188"/>
    </source>
</evidence>